<sequence length="256" mass="26004">MPARFLPAHPPKLHLVLMLVLTFSTGVLDAVGYLGLDRVFTANMTGNVVILGMALMGGDNLPVLGPIVALAGFMTGAMISGRVLRPSTSGWNHRTTVLLVGVSSVMAVVAILLLSGMNPRSSEALSVAITGTLAVAMGLQAATARHLNVRDVPTVVVTSTITGLAADSRLGAGTHPFWGRRLAAIGLIMAGAAVGAGFVQLHLGLGVLLTALLTLCVALLGMSATKRHSLAHGSGTATAAPGPGADVVNPDSQTER</sequence>
<keyword evidence="4" id="KW-1185">Reference proteome</keyword>
<dbReference type="InterPro" id="IPR010699">
    <property type="entry name" value="DUF1275"/>
</dbReference>
<dbReference type="Proteomes" id="UP001595778">
    <property type="component" value="Unassembled WGS sequence"/>
</dbReference>
<feature type="transmembrane region" description="Helical" evidence="2">
    <location>
        <begin position="96"/>
        <end position="118"/>
    </location>
</feature>
<feature type="compositionally biased region" description="Low complexity" evidence="1">
    <location>
        <begin position="233"/>
        <end position="245"/>
    </location>
</feature>
<feature type="transmembrane region" description="Helical" evidence="2">
    <location>
        <begin position="205"/>
        <end position="224"/>
    </location>
</feature>
<name>A0ABV8WJZ1_9MICC</name>
<gene>
    <name evidence="3" type="ORF">ACFO0G_05535</name>
</gene>
<feature type="transmembrane region" description="Helical" evidence="2">
    <location>
        <begin position="124"/>
        <end position="142"/>
    </location>
</feature>
<keyword evidence="2" id="KW-0472">Membrane</keyword>
<organism evidence="3 4">
    <name type="scientific">Arthrobacter sedimenti</name>
    <dbReference type="NCBI Taxonomy" id="2694931"/>
    <lineage>
        <taxon>Bacteria</taxon>
        <taxon>Bacillati</taxon>
        <taxon>Actinomycetota</taxon>
        <taxon>Actinomycetes</taxon>
        <taxon>Micrococcales</taxon>
        <taxon>Micrococcaceae</taxon>
        <taxon>Arthrobacter</taxon>
    </lineage>
</organism>
<accession>A0ABV8WJZ1</accession>
<evidence type="ECO:0000256" key="2">
    <source>
        <dbReference type="SAM" id="Phobius"/>
    </source>
</evidence>
<comment type="caution">
    <text evidence="3">The sequence shown here is derived from an EMBL/GenBank/DDBJ whole genome shotgun (WGS) entry which is preliminary data.</text>
</comment>
<protein>
    <submittedName>
        <fullName evidence="3">YoaK family protein</fullName>
    </submittedName>
</protein>
<evidence type="ECO:0000313" key="4">
    <source>
        <dbReference type="Proteomes" id="UP001595778"/>
    </source>
</evidence>
<keyword evidence="2" id="KW-0812">Transmembrane</keyword>
<feature type="transmembrane region" description="Helical" evidence="2">
    <location>
        <begin position="12"/>
        <end position="32"/>
    </location>
</feature>
<keyword evidence="2" id="KW-1133">Transmembrane helix</keyword>
<dbReference type="EMBL" id="JBHSDQ010000002">
    <property type="protein sequence ID" value="MFC4395546.1"/>
    <property type="molecule type" value="Genomic_DNA"/>
</dbReference>
<evidence type="ECO:0000313" key="3">
    <source>
        <dbReference type="EMBL" id="MFC4395546.1"/>
    </source>
</evidence>
<dbReference type="PANTHER" id="PTHR37314">
    <property type="entry name" value="SLR0142 PROTEIN"/>
    <property type="match status" value="1"/>
</dbReference>
<feature type="region of interest" description="Disordered" evidence="1">
    <location>
        <begin position="232"/>
        <end position="256"/>
    </location>
</feature>
<feature type="transmembrane region" description="Helical" evidence="2">
    <location>
        <begin position="182"/>
        <end position="199"/>
    </location>
</feature>
<reference evidence="4" key="1">
    <citation type="journal article" date="2019" name="Int. J. Syst. Evol. Microbiol.">
        <title>The Global Catalogue of Microorganisms (GCM) 10K type strain sequencing project: providing services to taxonomists for standard genome sequencing and annotation.</title>
        <authorList>
            <consortium name="The Broad Institute Genomics Platform"/>
            <consortium name="The Broad Institute Genome Sequencing Center for Infectious Disease"/>
            <person name="Wu L."/>
            <person name="Ma J."/>
        </authorList>
    </citation>
    <scope>NUCLEOTIDE SEQUENCE [LARGE SCALE GENOMIC DNA]</scope>
    <source>
        <strain evidence="4">PJ61</strain>
    </source>
</reference>
<dbReference type="Pfam" id="PF06912">
    <property type="entry name" value="DUF1275"/>
    <property type="match status" value="1"/>
</dbReference>
<dbReference type="RefSeq" id="WP_376976709.1">
    <property type="nucleotide sequence ID" value="NZ_JBHSDQ010000002.1"/>
</dbReference>
<evidence type="ECO:0000256" key="1">
    <source>
        <dbReference type="SAM" id="MobiDB-lite"/>
    </source>
</evidence>
<dbReference type="PANTHER" id="PTHR37314:SF4">
    <property type="entry name" value="UPF0700 TRANSMEMBRANE PROTEIN YOAK"/>
    <property type="match status" value="1"/>
</dbReference>
<feature type="transmembrane region" description="Helical" evidence="2">
    <location>
        <begin position="63"/>
        <end position="84"/>
    </location>
</feature>
<proteinExistence type="predicted"/>